<accession>A0ABV1HJS2</accession>
<dbReference type="PANTHER" id="PTHR42734:SF17">
    <property type="entry name" value="METAL TRANSPORT SYSTEM ATP-BINDING PROTEIN TM_0124-RELATED"/>
    <property type="match status" value="1"/>
</dbReference>
<dbReference type="InterPro" id="IPR003593">
    <property type="entry name" value="AAA+_ATPase"/>
</dbReference>
<dbReference type="InterPro" id="IPR027417">
    <property type="entry name" value="P-loop_NTPase"/>
</dbReference>
<dbReference type="CDD" id="cd03235">
    <property type="entry name" value="ABC_Metallic_Cations"/>
    <property type="match status" value="1"/>
</dbReference>
<keyword evidence="2" id="KW-0813">Transport</keyword>
<keyword evidence="4 6" id="KW-0067">ATP-binding</keyword>
<dbReference type="GO" id="GO:0005524">
    <property type="term" value="F:ATP binding"/>
    <property type="evidence" value="ECO:0007669"/>
    <property type="project" value="UniProtKB-KW"/>
</dbReference>
<dbReference type="InterPro" id="IPR017871">
    <property type="entry name" value="ABC_transporter-like_CS"/>
</dbReference>
<evidence type="ECO:0000256" key="1">
    <source>
        <dbReference type="ARBA" id="ARBA00005417"/>
    </source>
</evidence>
<protein>
    <submittedName>
        <fullName evidence="6">Metal ABC transporter ATP-binding protein</fullName>
    </submittedName>
</protein>
<dbReference type="RefSeq" id="WP_349228857.1">
    <property type="nucleotide sequence ID" value="NZ_JBBMFJ010000007.1"/>
</dbReference>
<organism evidence="6 7">
    <name type="scientific">Ventrimonas faecis</name>
    <dbReference type="NCBI Taxonomy" id="3133170"/>
    <lineage>
        <taxon>Bacteria</taxon>
        <taxon>Bacillati</taxon>
        <taxon>Bacillota</taxon>
        <taxon>Clostridia</taxon>
        <taxon>Lachnospirales</taxon>
        <taxon>Lachnospiraceae</taxon>
        <taxon>Ventrimonas</taxon>
    </lineage>
</organism>
<evidence type="ECO:0000259" key="5">
    <source>
        <dbReference type="PROSITE" id="PS50893"/>
    </source>
</evidence>
<dbReference type="SMART" id="SM00382">
    <property type="entry name" value="AAA"/>
    <property type="match status" value="1"/>
</dbReference>
<dbReference type="EMBL" id="JBBMFJ010000007">
    <property type="protein sequence ID" value="MEQ2562567.1"/>
    <property type="molecule type" value="Genomic_DNA"/>
</dbReference>
<name>A0ABV1HJS2_9FIRM</name>
<dbReference type="PANTHER" id="PTHR42734">
    <property type="entry name" value="METAL TRANSPORT SYSTEM ATP-BINDING PROTEIN TM_0124-RELATED"/>
    <property type="match status" value="1"/>
</dbReference>
<gene>
    <name evidence="6" type="ORF">WMO41_05245</name>
</gene>
<comment type="caution">
    <text evidence="6">The sequence shown here is derived from an EMBL/GenBank/DDBJ whole genome shotgun (WGS) entry which is preliminary data.</text>
</comment>
<comment type="similarity">
    <text evidence="1">Belongs to the ABC transporter superfamily.</text>
</comment>
<dbReference type="InterPro" id="IPR003439">
    <property type="entry name" value="ABC_transporter-like_ATP-bd"/>
</dbReference>
<keyword evidence="3" id="KW-0547">Nucleotide-binding</keyword>
<dbReference type="PROSITE" id="PS00211">
    <property type="entry name" value="ABC_TRANSPORTER_1"/>
    <property type="match status" value="1"/>
</dbReference>
<dbReference type="SUPFAM" id="SSF52540">
    <property type="entry name" value="P-loop containing nucleoside triphosphate hydrolases"/>
    <property type="match status" value="1"/>
</dbReference>
<evidence type="ECO:0000256" key="3">
    <source>
        <dbReference type="ARBA" id="ARBA00022741"/>
    </source>
</evidence>
<keyword evidence="7" id="KW-1185">Reference proteome</keyword>
<dbReference type="InterPro" id="IPR050153">
    <property type="entry name" value="Metal_Ion_Import_ABC"/>
</dbReference>
<evidence type="ECO:0000313" key="6">
    <source>
        <dbReference type="EMBL" id="MEQ2562567.1"/>
    </source>
</evidence>
<evidence type="ECO:0000256" key="2">
    <source>
        <dbReference type="ARBA" id="ARBA00022448"/>
    </source>
</evidence>
<feature type="domain" description="ABC transporter" evidence="5">
    <location>
        <begin position="5"/>
        <end position="235"/>
    </location>
</feature>
<dbReference type="Proteomes" id="UP001437460">
    <property type="component" value="Unassembled WGS sequence"/>
</dbReference>
<dbReference type="Gene3D" id="3.40.50.300">
    <property type="entry name" value="P-loop containing nucleotide triphosphate hydrolases"/>
    <property type="match status" value="1"/>
</dbReference>
<evidence type="ECO:0000256" key="4">
    <source>
        <dbReference type="ARBA" id="ARBA00022840"/>
    </source>
</evidence>
<sequence>MNPIIKCEHTDFGYENHDAVIDLNLEIYPGDYLCVVGENGSGKSTLIKGMLGLLKPTGGTLTVADELKRGGIGYLPQQTAAQKDFPATVQEVVLSGTLSRRGNRPFYSPAERKLAAHNLERLGMEHLKNKCYRELSGGQQQRVLIARALCATEQLLILDEPITGLDPSAIQDFYHLIKKLNKEDGITIIMVSHDIGNVISQANKILHLHRKVVFCGTAEEYKKSVAGKEFLGGDEA</sequence>
<dbReference type="Pfam" id="PF00005">
    <property type="entry name" value="ABC_tran"/>
    <property type="match status" value="1"/>
</dbReference>
<reference evidence="6 7" key="1">
    <citation type="submission" date="2024-03" db="EMBL/GenBank/DDBJ databases">
        <title>Human intestinal bacterial collection.</title>
        <authorList>
            <person name="Pauvert C."/>
            <person name="Hitch T.C.A."/>
            <person name="Clavel T."/>
        </authorList>
    </citation>
    <scope>NUCLEOTIDE SEQUENCE [LARGE SCALE GENOMIC DNA]</scope>
    <source>
        <strain evidence="6 7">CLA-AP-H27</strain>
    </source>
</reference>
<proteinExistence type="inferred from homology"/>
<evidence type="ECO:0000313" key="7">
    <source>
        <dbReference type="Proteomes" id="UP001437460"/>
    </source>
</evidence>
<dbReference type="PROSITE" id="PS50893">
    <property type="entry name" value="ABC_TRANSPORTER_2"/>
    <property type="match status" value="1"/>
</dbReference>